<proteinExistence type="predicted"/>
<feature type="transmembrane region" description="Helical" evidence="1">
    <location>
        <begin position="572"/>
        <end position="594"/>
    </location>
</feature>
<organism evidence="4 5">
    <name type="scientific">Fluviicola chungangensis</name>
    <dbReference type="NCBI Taxonomy" id="2597671"/>
    <lineage>
        <taxon>Bacteria</taxon>
        <taxon>Pseudomonadati</taxon>
        <taxon>Bacteroidota</taxon>
        <taxon>Flavobacteriia</taxon>
        <taxon>Flavobacteriales</taxon>
        <taxon>Crocinitomicaceae</taxon>
        <taxon>Fluviicola</taxon>
    </lineage>
</organism>
<evidence type="ECO:0000259" key="3">
    <source>
        <dbReference type="Pfam" id="PF23357"/>
    </source>
</evidence>
<accession>A0A556MGW1</accession>
<evidence type="ECO:0000259" key="2">
    <source>
        <dbReference type="Pfam" id="PF09822"/>
    </source>
</evidence>
<evidence type="ECO:0000313" key="4">
    <source>
        <dbReference type="EMBL" id="TSJ39103.1"/>
    </source>
</evidence>
<reference evidence="4 5" key="1">
    <citation type="submission" date="2019-07" db="EMBL/GenBank/DDBJ databases">
        <authorList>
            <person name="Huq M.A."/>
        </authorList>
    </citation>
    <scope>NUCLEOTIDE SEQUENCE [LARGE SCALE GENOMIC DNA]</scope>
    <source>
        <strain evidence="4 5">MAH-3</strain>
    </source>
</reference>
<dbReference type="InterPro" id="IPR055396">
    <property type="entry name" value="DUF7088"/>
</dbReference>
<gene>
    <name evidence="4" type="ORF">FO442_18195</name>
</gene>
<dbReference type="InterPro" id="IPR019196">
    <property type="entry name" value="ABC_transp_unknown"/>
</dbReference>
<evidence type="ECO:0000256" key="1">
    <source>
        <dbReference type="SAM" id="Phobius"/>
    </source>
</evidence>
<protein>
    <submittedName>
        <fullName evidence="4">Uncharacterized protein</fullName>
    </submittedName>
</protein>
<dbReference type="AlphaFoldDB" id="A0A556MGW1"/>
<feature type="domain" description="DUF7088" evidence="3">
    <location>
        <begin position="42"/>
        <end position="161"/>
    </location>
</feature>
<keyword evidence="1" id="KW-0472">Membrane</keyword>
<dbReference type="Proteomes" id="UP000316008">
    <property type="component" value="Unassembled WGS sequence"/>
</dbReference>
<evidence type="ECO:0000313" key="5">
    <source>
        <dbReference type="Proteomes" id="UP000316008"/>
    </source>
</evidence>
<keyword evidence="1" id="KW-0812">Transmembrane</keyword>
<feature type="domain" description="ABC-type uncharacterised transport system" evidence="2">
    <location>
        <begin position="217"/>
        <end position="507"/>
    </location>
</feature>
<dbReference type="RefSeq" id="WP_144334642.1">
    <property type="nucleotide sequence ID" value="NZ_VLPL01000012.1"/>
</dbReference>
<keyword evidence="5" id="KW-1185">Reference proteome</keyword>
<name>A0A556MGW1_9FLAO</name>
<dbReference type="OrthoDB" id="9777219at2"/>
<dbReference type="Pfam" id="PF09822">
    <property type="entry name" value="ABC_transp_aux"/>
    <property type="match status" value="1"/>
</dbReference>
<dbReference type="EMBL" id="VLPL01000012">
    <property type="protein sequence ID" value="TSJ39103.1"/>
    <property type="molecule type" value="Genomic_DNA"/>
</dbReference>
<sequence length="602" mass="68810">MAESTNKLKKFYNWILLGIIVGVVVFLNIIGTFLYSRIDMTEDERYSLSSGSIGFLEKMKEDGKKNNKVNRLYLKIYLEGKLPAEIKRFRNAIEDKLAEFKEIAGDRIEYEFIDPLEGTEAEQKSLFQILYNKGNGIIPLEIVYQKDGSQTQMTLWPGAEIEYEGFTKNYVQLLPGSPQGQPAQLSKEFSETTIQNSINNLEYMLISALRRTIQKQKPRIAFIGGHGELRFAETQRVRSLLEPYYSVEDVVMKDSLKALDGFTGAIIARPRTAYSDKDLYILDQFVMRGGRLMCFFDKLTFPQDSLNRTGMVSTVRTELGLDKLLFDYGIKTNDNYVMDVRCSPIQTPFAKQSLLPWFFYVAATPTKHPIARNIEPVMLRYVSQIQLIPGESRLVSPILTSSTNSRVTGMAPLISLAMPMNYGKVPILADNPTSENNKICLAGMSEGKFDSHFKNRLTDEFAKNPESGFLAGSMEEGKVLVVANGSFIANYYDSMPSKTGQMMYRPISFNNLRYDEVMAQMRMQPLIYGNQEFFQNMVDYMMGDISVLDIRSKQIDIHPIDKEKIKDQRTKYMLINIVLPSLLIILLAILLFYLRKRRYARS</sequence>
<keyword evidence="1" id="KW-1133">Transmembrane helix</keyword>
<comment type="caution">
    <text evidence="4">The sequence shown here is derived from an EMBL/GenBank/DDBJ whole genome shotgun (WGS) entry which is preliminary data.</text>
</comment>
<dbReference type="Pfam" id="PF23357">
    <property type="entry name" value="DUF7088"/>
    <property type="match status" value="1"/>
</dbReference>
<feature type="transmembrane region" description="Helical" evidence="1">
    <location>
        <begin position="12"/>
        <end position="35"/>
    </location>
</feature>